<dbReference type="CDD" id="cd01822">
    <property type="entry name" value="Lysophospholipase_L1_like"/>
    <property type="match status" value="1"/>
</dbReference>
<dbReference type="SUPFAM" id="SSF52266">
    <property type="entry name" value="SGNH hydrolase"/>
    <property type="match status" value="1"/>
</dbReference>
<feature type="signal peptide" evidence="1">
    <location>
        <begin position="1"/>
        <end position="25"/>
    </location>
</feature>
<reference evidence="3" key="1">
    <citation type="submission" date="2022-01" db="EMBL/GenBank/DDBJ databases">
        <title>Jiella avicenniae sp. nov., a novel endophytic bacterium isolated from bark of Avicennia marina.</title>
        <authorList>
            <person name="Tuo L."/>
        </authorList>
    </citation>
    <scope>NUCLEOTIDE SEQUENCE</scope>
    <source>
        <strain evidence="3">CBK1P-4</strain>
    </source>
</reference>
<feature type="chain" id="PRO_5040803453" evidence="1">
    <location>
        <begin position="26"/>
        <end position="233"/>
    </location>
</feature>
<dbReference type="InterPro" id="IPR013830">
    <property type="entry name" value="SGNH_hydro"/>
</dbReference>
<keyword evidence="4" id="KW-1185">Reference proteome</keyword>
<dbReference type="InterPro" id="IPR051532">
    <property type="entry name" value="Ester_Hydrolysis_Enzymes"/>
</dbReference>
<dbReference type="GO" id="GO:0004622">
    <property type="term" value="F:phosphatidylcholine lysophospholipase activity"/>
    <property type="evidence" value="ECO:0007669"/>
    <property type="project" value="TreeGrafter"/>
</dbReference>
<feature type="domain" description="SGNH hydrolase-type esterase" evidence="2">
    <location>
        <begin position="47"/>
        <end position="207"/>
    </location>
</feature>
<gene>
    <name evidence="3" type="ORF">LZD57_03800</name>
</gene>
<dbReference type="RefSeq" id="WP_233717782.1">
    <property type="nucleotide sequence ID" value="NZ_JAJUWU010000003.1"/>
</dbReference>
<name>A0A9X1NWL7_9HYPH</name>
<dbReference type="Gene3D" id="3.40.50.1110">
    <property type="entry name" value="SGNH hydrolase"/>
    <property type="match status" value="1"/>
</dbReference>
<keyword evidence="1" id="KW-0732">Signal</keyword>
<evidence type="ECO:0000256" key="1">
    <source>
        <dbReference type="SAM" id="SignalP"/>
    </source>
</evidence>
<dbReference type="PANTHER" id="PTHR30383">
    <property type="entry name" value="THIOESTERASE 1/PROTEASE 1/LYSOPHOSPHOLIPASE L1"/>
    <property type="match status" value="1"/>
</dbReference>
<proteinExistence type="predicted"/>
<dbReference type="Pfam" id="PF13472">
    <property type="entry name" value="Lipase_GDSL_2"/>
    <property type="match status" value="1"/>
</dbReference>
<evidence type="ECO:0000313" key="3">
    <source>
        <dbReference type="EMBL" id="MCE7027105.1"/>
    </source>
</evidence>
<evidence type="ECO:0000259" key="2">
    <source>
        <dbReference type="Pfam" id="PF13472"/>
    </source>
</evidence>
<dbReference type="AlphaFoldDB" id="A0A9X1NWL7"/>
<evidence type="ECO:0000313" key="4">
    <source>
        <dbReference type="Proteomes" id="UP001139035"/>
    </source>
</evidence>
<organism evidence="3 4">
    <name type="scientific">Jiella avicenniae</name>
    <dbReference type="NCBI Taxonomy" id="2907202"/>
    <lineage>
        <taxon>Bacteria</taxon>
        <taxon>Pseudomonadati</taxon>
        <taxon>Pseudomonadota</taxon>
        <taxon>Alphaproteobacteria</taxon>
        <taxon>Hyphomicrobiales</taxon>
        <taxon>Aurantimonadaceae</taxon>
        <taxon>Jiella</taxon>
    </lineage>
</organism>
<comment type="caution">
    <text evidence="3">The sequence shown here is derived from an EMBL/GenBank/DDBJ whole genome shotgun (WGS) entry which is preliminary data.</text>
</comment>
<dbReference type="PANTHER" id="PTHR30383:SF24">
    <property type="entry name" value="THIOESTERASE 1_PROTEASE 1_LYSOPHOSPHOLIPASE L1"/>
    <property type="match status" value="1"/>
</dbReference>
<sequence>MQCFQPLVGRLAIVLTALSWLAVGAASPTAAQTSSPEPEGKTIEIVAFGDSLTQGYGVDPGKAFPEQLQAALRKDGLNATVENAGVSGDTTTGGLSRLDWSVPQSADLVIVELGANDALRGISPEITRQNLDEILKRLTERGQKVVFAGMLAPPNMGEDYARSFNTIYPDLAQQYPVTFYPFFLEGVAAEAGLNQADGMHPNADGVARIVDRMKPVIEEALGETATADGGASD</sequence>
<dbReference type="EMBL" id="JAJUWU010000003">
    <property type="protein sequence ID" value="MCE7027105.1"/>
    <property type="molecule type" value="Genomic_DNA"/>
</dbReference>
<protein>
    <submittedName>
        <fullName evidence="3">Arylesterase</fullName>
    </submittedName>
</protein>
<dbReference type="Proteomes" id="UP001139035">
    <property type="component" value="Unassembled WGS sequence"/>
</dbReference>
<accession>A0A9X1NWL7</accession>
<dbReference type="InterPro" id="IPR036514">
    <property type="entry name" value="SGNH_hydro_sf"/>
</dbReference>